<gene>
    <name evidence="1" type="ORF">ACFSCW_16650</name>
</gene>
<dbReference type="EMBL" id="JBHUDY010000003">
    <property type="protein sequence ID" value="MFD1613432.1"/>
    <property type="molecule type" value="Genomic_DNA"/>
</dbReference>
<keyword evidence="2" id="KW-1185">Reference proteome</keyword>
<dbReference type="Proteomes" id="UP001597115">
    <property type="component" value="Unassembled WGS sequence"/>
</dbReference>
<evidence type="ECO:0000313" key="1">
    <source>
        <dbReference type="EMBL" id="MFD1613432.1"/>
    </source>
</evidence>
<evidence type="ECO:0000313" key="2">
    <source>
        <dbReference type="Proteomes" id="UP001597115"/>
    </source>
</evidence>
<proteinExistence type="predicted"/>
<protein>
    <submittedName>
        <fullName evidence="1">Uncharacterized protein</fullName>
    </submittedName>
</protein>
<reference evidence="2" key="1">
    <citation type="journal article" date="2019" name="Int. J. Syst. Evol. Microbiol.">
        <title>The Global Catalogue of Microorganisms (GCM) 10K type strain sequencing project: providing services to taxonomists for standard genome sequencing and annotation.</title>
        <authorList>
            <consortium name="The Broad Institute Genomics Platform"/>
            <consortium name="The Broad Institute Genome Sequencing Center for Infectious Disease"/>
            <person name="Wu L."/>
            <person name="Ma J."/>
        </authorList>
    </citation>
    <scope>NUCLEOTIDE SEQUENCE [LARGE SCALE GENOMIC DNA]</scope>
    <source>
        <strain evidence="2">CGMCC 1.16275</strain>
    </source>
</reference>
<organism evidence="1 2">
    <name type="scientific">Sphingomonas tabacisoli</name>
    <dbReference type="NCBI Taxonomy" id="2249466"/>
    <lineage>
        <taxon>Bacteria</taxon>
        <taxon>Pseudomonadati</taxon>
        <taxon>Pseudomonadota</taxon>
        <taxon>Alphaproteobacteria</taxon>
        <taxon>Sphingomonadales</taxon>
        <taxon>Sphingomonadaceae</taxon>
        <taxon>Sphingomonas</taxon>
    </lineage>
</organism>
<dbReference type="RefSeq" id="WP_380891540.1">
    <property type="nucleotide sequence ID" value="NZ_JBHUDY010000003.1"/>
</dbReference>
<name>A0ABW4I855_9SPHN</name>
<accession>A0ABW4I855</accession>
<comment type="caution">
    <text evidence="1">The sequence shown here is derived from an EMBL/GenBank/DDBJ whole genome shotgun (WGS) entry which is preliminary data.</text>
</comment>
<sequence>MVRTAALVLVLPCLAGCATLEKRALRADIAALERRIAANEASIEQSTGDLATNAQGARLRAAYRPIIGWGALLSARPADQKTVRFQSTSSTGYLYRDTKGCWPLPKGEWYAELMSDTTKARVVVNRFDFLPVAGGLNMNSPLDLALETRVHWHIKPPCAPGGGFGGNIFVDGHETKPAVLGVRFLPVAEDKLPYELVVVSPPSLSITLQIHLGQFPTLGVPMEMKNLAKTISSGQIGLLFAKQGTFGPLPDGKIYKFELKTANPSFATDLQGLQLGTNIDVIIGPT</sequence>